<sequence>MPRILLSTLILQERAGLELVAKLDCMRREKYKLPFETDDKRWRPYVIDRIMELLELNTPNNFKAQDSFSSTVYYLKVMTLTQSRFPPGSQLSPTNHAKLLQKLESETRLRRSIREINFPEVTNYNAITMKLNPDGTKPVMDLKLDVIFNSIEDPMQSMHVMSQGHLAHDDKIANGTPKKSLKSILQPYAHAATWQGSITIEGHGMASHKNSIFGNALRDVGLGSPDHPTKNIPAI</sequence>
<dbReference type="GeneID" id="28771332"/>
<dbReference type="EMBL" id="KV441555">
    <property type="protein sequence ID" value="OAG02608.1"/>
    <property type="molecule type" value="Genomic_DNA"/>
</dbReference>
<dbReference type="AlphaFoldDB" id="A0A177C757"/>
<dbReference type="InParanoid" id="A0A177C757"/>
<protein>
    <submittedName>
        <fullName evidence="1">Uncharacterized protein</fullName>
    </submittedName>
</protein>
<dbReference type="Proteomes" id="UP000077069">
    <property type="component" value="Unassembled WGS sequence"/>
</dbReference>
<organism evidence="1 2">
    <name type="scientific">Paraphaeosphaeria sporulosa</name>
    <dbReference type="NCBI Taxonomy" id="1460663"/>
    <lineage>
        <taxon>Eukaryota</taxon>
        <taxon>Fungi</taxon>
        <taxon>Dikarya</taxon>
        <taxon>Ascomycota</taxon>
        <taxon>Pezizomycotina</taxon>
        <taxon>Dothideomycetes</taxon>
        <taxon>Pleosporomycetidae</taxon>
        <taxon>Pleosporales</taxon>
        <taxon>Massarineae</taxon>
        <taxon>Didymosphaeriaceae</taxon>
        <taxon>Paraphaeosphaeria</taxon>
    </lineage>
</organism>
<name>A0A177C757_9PLEO</name>
<evidence type="ECO:0000313" key="1">
    <source>
        <dbReference type="EMBL" id="OAG02608.1"/>
    </source>
</evidence>
<evidence type="ECO:0000313" key="2">
    <source>
        <dbReference type="Proteomes" id="UP000077069"/>
    </source>
</evidence>
<gene>
    <name evidence="1" type="ORF">CC84DRAFT_901679</name>
</gene>
<accession>A0A177C757</accession>
<proteinExistence type="predicted"/>
<dbReference type="RefSeq" id="XP_018032973.1">
    <property type="nucleotide sequence ID" value="XM_018187846.1"/>
</dbReference>
<reference evidence="1 2" key="1">
    <citation type="submission" date="2016-05" db="EMBL/GenBank/DDBJ databases">
        <title>Comparative analysis of secretome profiles of manganese(II)-oxidizing ascomycete fungi.</title>
        <authorList>
            <consortium name="DOE Joint Genome Institute"/>
            <person name="Zeiner C.A."/>
            <person name="Purvine S.O."/>
            <person name="Zink E.M."/>
            <person name="Wu S."/>
            <person name="Pasa-Tolic L."/>
            <person name="Chaput D.L."/>
            <person name="Haridas S."/>
            <person name="Grigoriev I.V."/>
            <person name="Santelli C.M."/>
            <person name="Hansel C.M."/>
        </authorList>
    </citation>
    <scope>NUCLEOTIDE SEQUENCE [LARGE SCALE GENOMIC DNA]</scope>
    <source>
        <strain evidence="1 2">AP3s5-JAC2a</strain>
    </source>
</reference>
<keyword evidence="2" id="KW-1185">Reference proteome</keyword>